<dbReference type="EMBL" id="JADIVZ010000002">
    <property type="protein sequence ID" value="MBF4161220.1"/>
    <property type="molecule type" value="Genomic_DNA"/>
</dbReference>
<evidence type="ECO:0000256" key="1">
    <source>
        <dbReference type="SAM" id="Phobius"/>
    </source>
</evidence>
<evidence type="ECO:0000313" key="2">
    <source>
        <dbReference type="EMBL" id="MBF4161220.1"/>
    </source>
</evidence>
<keyword evidence="1" id="KW-0812">Transmembrane</keyword>
<feature type="transmembrane region" description="Helical" evidence="1">
    <location>
        <begin position="21"/>
        <end position="41"/>
    </location>
</feature>
<keyword evidence="3" id="KW-1185">Reference proteome</keyword>
<protein>
    <submittedName>
        <fullName evidence="2">Uncharacterized protein</fullName>
    </submittedName>
</protein>
<proteinExistence type="predicted"/>
<organism evidence="2 3">
    <name type="scientific">Nocardioides acrostichi</name>
    <dbReference type="NCBI Taxonomy" id="2784339"/>
    <lineage>
        <taxon>Bacteria</taxon>
        <taxon>Bacillati</taxon>
        <taxon>Actinomycetota</taxon>
        <taxon>Actinomycetes</taxon>
        <taxon>Propionibacteriales</taxon>
        <taxon>Nocardioidaceae</taxon>
        <taxon>Nocardioides</taxon>
    </lineage>
</organism>
<name>A0A930V022_9ACTN</name>
<accession>A0A930V022</accession>
<dbReference type="AlphaFoldDB" id="A0A930V022"/>
<comment type="caution">
    <text evidence="2">The sequence shown here is derived from an EMBL/GenBank/DDBJ whole genome shotgun (WGS) entry which is preliminary data.</text>
</comment>
<gene>
    <name evidence="2" type="ORF">ISG29_05910</name>
</gene>
<keyword evidence="1" id="KW-1133">Transmembrane helix</keyword>
<reference evidence="2" key="1">
    <citation type="submission" date="2020-11" db="EMBL/GenBank/DDBJ databases">
        <title>Nocardioides sp. CBS4Y-1, whole genome shotgun sequence.</title>
        <authorList>
            <person name="Tuo L."/>
        </authorList>
    </citation>
    <scope>NUCLEOTIDE SEQUENCE</scope>
    <source>
        <strain evidence="2">CBS4Y-1</strain>
    </source>
</reference>
<evidence type="ECO:0000313" key="3">
    <source>
        <dbReference type="Proteomes" id="UP000656804"/>
    </source>
</evidence>
<sequence>MPANTVESRRTHSAGLFDIRNIIGALLTIYGVICLLMGLFGDPETDKTGGPNANLWSGLVMLVVGVAFIAWARLKPVKVPEVKE</sequence>
<dbReference type="RefSeq" id="WP_194502466.1">
    <property type="nucleotide sequence ID" value="NZ_JADIVZ010000002.1"/>
</dbReference>
<keyword evidence="1" id="KW-0472">Membrane</keyword>
<dbReference type="Proteomes" id="UP000656804">
    <property type="component" value="Unassembled WGS sequence"/>
</dbReference>
<feature type="transmembrane region" description="Helical" evidence="1">
    <location>
        <begin position="53"/>
        <end position="74"/>
    </location>
</feature>